<feature type="compositionally biased region" description="Polar residues" evidence="1">
    <location>
        <begin position="478"/>
        <end position="487"/>
    </location>
</feature>
<accession>A0A7M5TZ71</accession>
<protein>
    <submittedName>
        <fullName evidence="2">Uncharacterized protein</fullName>
    </submittedName>
</protein>
<keyword evidence="3" id="KW-1185">Reference proteome</keyword>
<feature type="region of interest" description="Disordered" evidence="1">
    <location>
        <begin position="474"/>
        <end position="499"/>
    </location>
</feature>
<sequence length="840" mass="97124">MPVRYPAHPERLSHKRFAVVSEKKGKRHRQHKRHRNDDVYIVDTGHHRSLGREKMLVEQAPVLIESPRRRHRHRNDDVYTVDTVHHGSSGREKMLVEHAPVLIESPRRRHRRRKHRDIVYVVEDNRKSSRRDFVREGKARHVIGGNINSHHEPNDFRRRRHPIGGEEFYVIDDGLEEVLVDYADYSNDMIEIVDDRGYNGADIVYEDEVILDQEGHRFSDHADYKRSVDNWNLPALPSSSKTSNHYNSQSEHHQSFDSSNHGHGISSGHTINEEESRIVSVIEQPPIPRDYHKWKVIGDVPKAIIRMKQHSEHSSQNGFDSSNHMSMRESEEGVMNVISQPPVKKDYERWKVIGDVPQIVTENAVQSGGKTKKISFNESAHNAMNGHSESYNTKSYHDESVNNGTRVETTEKIYSASSNTTGKADKLVHDIPEYAVINKKGKVKKSELYDKIDFTKKPSPELRVKNSQDYQSIHEVQKQTNSAITESSNDDHSRLPQHQSSHQAMVHDIKNGASNDLDDFMETIKTTTKTTTRTMYKMPIEESPHHEYDDNHTGHHDWEDRIMRKVSTPSAQAHVGGVAQNSHSVESDLKTWMDEQRSNRRKSGNITPIPTQSVLVDGDMTPPLRRQRVDTAIIEPEVNVGTGQQDYFAEDFTKDEVDGNAKILQNDGQKRKRRSLLDRLRGKSTSPRENDYEEEEKEDDEDSWYPGKHLKEWYPGKFKDKIKDCIEQYLAENPSPWGRLKRCGNPETCQEVKDRIKERTIFMTPTSANQMHTKSTELNLDKMEQIDDGENISFISRCVENDPNANTDDEEETMNNKSGMYIKFFCEDHQEWEDKCCKSN</sequence>
<dbReference type="GeneID" id="136810443"/>
<organism evidence="2 3">
    <name type="scientific">Clytia hemisphaerica</name>
    <dbReference type="NCBI Taxonomy" id="252671"/>
    <lineage>
        <taxon>Eukaryota</taxon>
        <taxon>Metazoa</taxon>
        <taxon>Cnidaria</taxon>
        <taxon>Hydrozoa</taxon>
        <taxon>Hydroidolina</taxon>
        <taxon>Leptothecata</taxon>
        <taxon>Obeliida</taxon>
        <taxon>Clytiidae</taxon>
        <taxon>Clytia</taxon>
    </lineage>
</organism>
<feature type="compositionally biased region" description="Basic and acidic residues" evidence="1">
    <location>
        <begin position="675"/>
        <end position="690"/>
    </location>
</feature>
<evidence type="ECO:0000313" key="3">
    <source>
        <dbReference type="Proteomes" id="UP000594262"/>
    </source>
</evidence>
<evidence type="ECO:0000313" key="2">
    <source>
        <dbReference type="EnsemblMetazoa" id="CLYHEMP004040.1"/>
    </source>
</evidence>
<feature type="compositionally biased region" description="Polar residues" evidence="1">
    <location>
        <begin position="237"/>
        <end position="249"/>
    </location>
</feature>
<dbReference type="EnsemblMetazoa" id="CLYHEMT004040.1">
    <property type="protein sequence ID" value="CLYHEMP004040.1"/>
    <property type="gene ID" value="CLYHEMG004040"/>
</dbReference>
<name>A0A7M5TZ71_9CNID</name>
<reference evidence="2" key="1">
    <citation type="submission" date="2021-01" db="UniProtKB">
        <authorList>
            <consortium name="EnsemblMetazoa"/>
        </authorList>
    </citation>
    <scope>IDENTIFICATION</scope>
</reference>
<feature type="compositionally biased region" description="Polar residues" evidence="1">
    <location>
        <begin position="604"/>
        <end position="614"/>
    </location>
</feature>
<feature type="compositionally biased region" description="Acidic residues" evidence="1">
    <location>
        <begin position="691"/>
        <end position="703"/>
    </location>
</feature>
<dbReference type="RefSeq" id="XP_066923107.1">
    <property type="nucleotide sequence ID" value="XM_067067006.1"/>
</dbReference>
<feature type="region of interest" description="Disordered" evidence="1">
    <location>
        <begin position="235"/>
        <end position="273"/>
    </location>
</feature>
<evidence type="ECO:0000256" key="1">
    <source>
        <dbReference type="SAM" id="MobiDB-lite"/>
    </source>
</evidence>
<feature type="region of interest" description="Disordered" evidence="1">
    <location>
        <begin position="666"/>
        <end position="706"/>
    </location>
</feature>
<feature type="compositionally biased region" description="Low complexity" evidence="1">
    <location>
        <begin position="258"/>
        <end position="269"/>
    </location>
</feature>
<dbReference type="AlphaFoldDB" id="A0A7M5TZ71"/>
<feature type="region of interest" description="Disordered" evidence="1">
    <location>
        <begin position="596"/>
        <end position="622"/>
    </location>
</feature>
<dbReference type="Proteomes" id="UP000594262">
    <property type="component" value="Unplaced"/>
</dbReference>
<proteinExistence type="predicted"/>